<keyword evidence="4" id="KW-0489">Methyltransferase</keyword>
<keyword evidence="1" id="KW-0949">S-adenosyl-L-methionine</keyword>
<evidence type="ECO:0000259" key="3">
    <source>
        <dbReference type="PROSITE" id="PS51668"/>
    </source>
</evidence>
<dbReference type="AlphaFoldDB" id="A0A7S8IVD4"/>
<dbReference type="CDD" id="cd09281">
    <property type="entry name" value="UPF0066"/>
    <property type="match status" value="1"/>
</dbReference>
<gene>
    <name evidence="4" type="ORF">IRL76_02420</name>
</gene>
<keyword evidence="4" id="KW-0808">Transferase</keyword>
<dbReference type="EMBL" id="CP064654">
    <property type="protein sequence ID" value="QPC99450.1"/>
    <property type="molecule type" value="Genomic_DNA"/>
</dbReference>
<dbReference type="Proteomes" id="UP000594459">
    <property type="component" value="Chromosome"/>
</dbReference>
<accession>A0A7S8IVD4</accession>
<comment type="similarity">
    <text evidence="2">Belongs to the tRNA methyltransferase O family.</text>
</comment>
<keyword evidence="5" id="KW-1185">Reference proteome</keyword>
<organism evidence="4 5">
    <name type="scientific">Qipengyuania soli</name>
    <dbReference type="NCBI Taxonomy" id="2782568"/>
    <lineage>
        <taxon>Bacteria</taxon>
        <taxon>Pseudomonadati</taxon>
        <taxon>Pseudomonadota</taxon>
        <taxon>Alphaproteobacteria</taxon>
        <taxon>Sphingomonadales</taxon>
        <taxon>Erythrobacteraceae</taxon>
        <taxon>Qipengyuania</taxon>
    </lineage>
</organism>
<sequence>MDYIVKPIGHVRGGRSMAVDDDWAKERATIELDDTQFGPEALAGLDDFSHAEIIFLFDQVAPQKIEKGARHPRNRSDWPLVGIFAQRGKNRPNRIGLTTCQILAIHGTQLEVAGLDAIDGTPVLDIKPAMREFQPRGEHRQPDWASELMQDYWHAS</sequence>
<dbReference type="InterPro" id="IPR036413">
    <property type="entry name" value="YaeB-like_sf"/>
</dbReference>
<dbReference type="KEGG" id="qso:IRL76_02420"/>
<dbReference type="InterPro" id="IPR036414">
    <property type="entry name" value="YaeB_N_sf"/>
</dbReference>
<dbReference type="PROSITE" id="PS51668">
    <property type="entry name" value="TSAA_2"/>
    <property type="match status" value="1"/>
</dbReference>
<dbReference type="PANTHER" id="PTHR12818">
    <property type="entry name" value="TRNA (ADENINE(37)-N6)-METHYLTRANSFERASE"/>
    <property type="match status" value="1"/>
</dbReference>
<dbReference type="PANTHER" id="PTHR12818:SF0">
    <property type="entry name" value="TRNA (ADENINE(37)-N6)-METHYLTRANSFERASE"/>
    <property type="match status" value="1"/>
</dbReference>
<reference evidence="4 5" key="1">
    <citation type="submission" date="2020-11" db="EMBL/GenBank/DDBJ databases">
        <title>The genome sequence of Erythrobacter sp. 6D36.</title>
        <authorList>
            <person name="Liu Y."/>
        </authorList>
    </citation>
    <scope>NUCLEOTIDE SEQUENCE [LARGE SCALE GENOMIC DNA]</scope>
    <source>
        <strain evidence="4 5">6D36</strain>
    </source>
</reference>
<evidence type="ECO:0000256" key="2">
    <source>
        <dbReference type="ARBA" id="ARBA00033753"/>
    </source>
</evidence>
<evidence type="ECO:0000313" key="5">
    <source>
        <dbReference type="Proteomes" id="UP000594459"/>
    </source>
</evidence>
<dbReference type="Pfam" id="PF01980">
    <property type="entry name" value="TrmO_N"/>
    <property type="match status" value="1"/>
</dbReference>
<dbReference type="Gene3D" id="2.40.30.70">
    <property type="entry name" value="YaeB-like"/>
    <property type="match status" value="1"/>
</dbReference>
<evidence type="ECO:0000313" key="4">
    <source>
        <dbReference type="EMBL" id="QPC99450.1"/>
    </source>
</evidence>
<dbReference type="SUPFAM" id="SSF118196">
    <property type="entry name" value="YaeB-like"/>
    <property type="match status" value="1"/>
</dbReference>
<dbReference type="InterPro" id="IPR023370">
    <property type="entry name" value="TrmO-like_N"/>
</dbReference>
<dbReference type="GO" id="GO:0008168">
    <property type="term" value="F:methyltransferase activity"/>
    <property type="evidence" value="ECO:0007669"/>
    <property type="project" value="UniProtKB-KW"/>
</dbReference>
<dbReference type="RefSeq" id="WP_200982823.1">
    <property type="nucleotide sequence ID" value="NZ_CP064654.1"/>
</dbReference>
<dbReference type="InterPro" id="IPR040372">
    <property type="entry name" value="YaeB-like"/>
</dbReference>
<evidence type="ECO:0000256" key="1">
    <source>
        <dbReference type="ARBA" id="ARBA00022691"/>
    </source>
</evidence>
<name>A0A7S8IVD4_9SPHN</name>
<dbReference type="GO" id="GO:0032259">
    <property type="term" value="P:methylation"/>
    <property type="evidence" value="ECO:0007669"/>
    <property type="project" value="UniProtKB-KW"/>
</dbReference>
<feature type="domain" description="TsaA-like" evidence="3">
    <location>
        <begin position="5"/>
        <end position="138"/>
    </location>
</feature>
<protein>
    <submittedName>
        <fullName evidence="4">SAM-dependent methyltransferase</fullName>
    </submittedName>
</protein>
<proteinExistence type="inferred from homology"/>